<dbReference type="Gene3D" id="1.20.1250.20">
    <property type="entry name" value="MFS general substrate transporter like domains"/>
    <property type="match status" value="2"/>
</dbReference>
<evidence type="ECO:0000256" key="6">
    <source>
        <dbReference type="SAM" id="Phobius"/>
    </source>
</evidence>
<dbReference type="PANTHER" id="PTHR43791">
    <property type="entry name" value="PERMEASE-RELATED"/>
    <property type="match status" value="1"/>
</dbReference>
<keyword evidence="5 6" id="KW-0472">Membrane</keyword>
<reference evidence="8 9" key="1">
    <citation type="submission" date="2019-09" db="EMBL/GenBank/DDBJ databases">
        <authorList>
            <person name="Duangmal K."/>
            <person name="Teo W.F.A."/>
            <person name="Lipun K."/>
        </authorList>
    </citation>
    <scope>NUCLEOTIDE SEQUENCE [LARGE SCALE GENOMIC DNA]</scope>
    <source>
        <strain evidence="8 9">K1PN6</strain>
    </source>
</reference>
<dbReference type="GO" id="GO:0005886">
    <property type="term" value="C:plasma membrane"/>
    <property type="evidence" value="ECO:0007669"/>
    <property type="project" value="UniProtKB-SubCell"/>
</dbReference>
<evidence type="ECO:0000313" key="8">
    <source>
        <dbReference type="EMBL" id="MPY47774.1"/>
    </source>
</evidence>
<gene>
    <name evidence="8" type="ORF">FPZ41_03865</name>
</gene>
<feature type="transmembrane region" description="Helical" evidence="6">
    <location>
        <begin position="307"/>
        <end position="326"/>
    </location>
</feature>
<dbReference type="PROSITE" id="PS50850">
    <property type="entry name" value="MFS"/>
    <property type="match status" value="1"/>
</dbReference>
<evidence type="ECO:0000256" key="5">
    <source>
        <dbReference type="ARBA" id="ARBA00023136"/>
    </source>
</evidence>
<comment type="subcellular location">
    <subcellularLocation>
        <location evidence="1">Cell membrane</location>
        <topology evidence="1">Multi-pass membrane protein</topology>
    </subcellularLocation>
</comment>
<dbReference type="Pfam" id="PF07690">
    <property type="entry name" value="MFS_1"/>
    <property type="match status" value="1"/>
</dbReference>
<proteinExistence type="predicted"/>
<accession>A0A5N8WMM6</accession>
<feature type="transmembrane region" description="Helical" evidence="6">
    <location>
        <begin position="338"/>
        <end position="357"/>
    </location>
</feature>
<feature type="transmembrane region" description="Helical" evidence="6">
    <location>
        <begin position="274"/>
        <end position="295"/>
    </location>
</feature>
<keyword evidence="3 6" id="KW-0812">Transmembrane</keyword>
<dbReference type="InterPro" id="IPR036259">
    <property type="entry name" value="MFS_trans_sf"/>
</dbReference>
<feature type="transmembrane region" description="Helical" evidence="6">
    <location>
        <begin position="204"/>
        <end position="224"/>
    </location>
</feature>
<keyword evidence="2" id="KW-0813">Transport</keyword>
<evidence type="ECO:0000259" key="7">
    <source>
        <dbReference type="PROSITE" id="PS50850"/>
    </source>
</evidence>
<evidence type="ECO:0000256" key="4">
    <source>
        <dbReference type="ARBA" id="ARBA00022989"/>
    </source>
</evidence>
<dbReference type="EMBL" id="VMNX01000006">
    <property type="protein sequence ID" value="MPY47774.1"/>
    <property type="molecule type" value="Genomic_DNA"/>
</dbReference>
<feature type="domain" description="Major facilitator superfamily (MFS) profile" evidence="7">
    <location>
        <begin position="44"/>
        <end position="452"/>
    </location>
</feature>
<feature type="transmembrane region" description="Helical" evidence="6">
    <location>
        <begin position="392"/>
        <end position="416"/>
    </location>
</feature>
<feature type="transmembrane region" description="Helical" evidence="6">
    <location>
        <begin position="134"/>
        <end position="160"/>
    </location>
</feature>
<name>A0A5N8WMM6_9ACTN</name>
<feature type="transmembrane region" description="Helical" evidence="6">
    <location>
        <begin position="109"/>
        <end position="128"/>
    </location>
</feature>
<dbReference type="Proteomes" id="UP000373149">
    <property type="component" value="Unassembled WGS sequence"/>
</dbReference>
<evidence type="ECO:0000313" key="9">
    <source>
        <dbReference type="Proteomes" id="UP000373149"/>
    </source>
</evidence>
<feature type="transmembrane region" description="Helical" evidence="6">
    <location>
        <begin position="77"/>
        <end position="97"/>
    </location>
</feature>
<dbReference type="PANTHER" id="PTHR43791:SF36">
    <property type="entry name" value="TRANSPORTER, PUTATIVE (AFU_ORTHOLOGUE AFUA_6G08340)-RELATED"/>
    <property type="match status" value="1"/>
</dbReference>
<evidence type="ECO:0000256" key="2">
    <source>
        <dbReference type="ARBA" id="ARBA00022448"/>
    </source>
</evidence>
<dbReference type="AlphaFoldDB" id="A0A5N8WMM6"/>
<evidence type="ECO:0000256" key="3">
    <source>
        <dbReference type="ARBA" id="ARBA00022692"/>
    </source>
</evidence>
<feature type="transmembrane region" description="Helical" evidence="6">
    <location>
        <begin position="40"/>
        <end position="57"/>
    </location>
</feature>
<keyword evidence="4 6" id="KW-1133">Transmembrane helix</keyword>
<sequence>MGCPSSADRYPRRSVARGSRHMSAAIADEHPAVATASRKIYRRIIVLFALMMMLNQIDRSNIGFVQEDLDAHFGIGAAAYGLGAGLFFVGYFLFEVPSNALMQKVGAKLWITRICVTWGAVSAAMIFVRGETSFYILRFLLGVAEAGFVPAVLFYIASWLPNRYQGRATGTWAVGALFAYSAGSLVSGPLLSLHGFLGLDGWQWLFLIEGLVTVGLGIVGYFLLDSRISEAKWLTEEERTQLSLQIAAERTSDAEQGSTMQTIKKLLRSPVIHLFMWIYFAVQMSIYSTTFWLPSVVRDIGVSSDNMVGLFSALPWLCTIPYLYFVSRRGDRHPEQRSTLMTTSFVLAAAGTLAAALTGSWLGLVFIILATLGFKTVAPVFWPLLRERTDPLTAATAIALVNSVANLGGFVAPYGFGLVKDSTGSTSLAMLGLGVIIAIAAGATLLVRRIPRRPVADQSAIDRTDLDQVGLQTPQAMTSAGLDGPTSDPR</sequence>
<dbReference type="CDD" id="cd17319">
    <property type="entry name" value="MFS_ExuT_GudP_like"/>
    <property type="match status" value="1"/>
</dbReference>
<feature type="transmembrane region" description="Helical" evidence="6">
    <location>
        <begin position="172"/>
        <end position="192"/>
    </location>
</feature>
<organism evidence="8 9">
    <name type="scientific">Streptomyces acidicola</name>
    <dbReference type="NCBI Taxonomy" id="2596892"/>
    <lineage>
        <taxon>Bacteria</taxon>
        <taxon>Bacillati</taxon>
        <taxon>Actinomycetota</taxon>
        <taxon>Actinomycetes</taxon>
        <taxon>Kitasatosporales</taxon>
        <taxon>Streptomycetaceae</taxon>
        <taxon>Streptomyces</taxon>
    </lineage>
</organism>
<feature type="transmembrane region" description="Helical" evidence="6">
    <location>
        <begin position="428"/>
        <end position="447"/>
    </location>
</feature>
<dbReference type="SUPFAM" id="SSF103473">
    <property type="entry name" value="MFS general substrate transporter"/>
    <property type="match status" value="1"/>
</dbReference>
<protein>
    <submittedName>
        <fullName evidence="8">MFS transporter</fullName>
    </submittedName>
</protein>
<keyword evidence="9" id="KW-1185">Reference proteome</keyword>
<comment type="caution">
    <text evidence="8">The sequence shown here is derived from an EMBL/GenBank/DDBJ whole genome shotgun (WGS) entry which is preliminary data.</text>
</comment>
<dbReference type="InterPro" id="IPR011701">
    <property type="entry name" value="MFS"/>
</dbReference>
<dbReference type="GO" id="GO:0022857">
    <property type="term" value="F:transmembrane transporter activity"/>
    <property type="evidence" value="ECO:0007669"/>
    <property type="project" value="InterPro"/>
</dbReference>
<dbReference type="InterPro" id="IPR020846">
    <property type="entry name" value="MFS_dom"/>
</dbReference>
<evidence type="ECO:0000256" key="1">
    <source>
        <dbReference type="ARBA" id="ARBA00004651"/>
    </source>
</evidence>
<dbReference type="FunFam" id="1.20.1250.20:FF:000018">
    <property type="entry name" value="MFS transporter permease"/>
    <property type="match status" value="1"/>
</dbReference>
<feature type="transmembrane region" description="Helical" evidence="6">
    <location>
        <begin position="363"/>
        <end position="385"/>
    </location>
</feature>